<evidence type="ECO:0000256" key="5">
    <source>
        <dbReference type="SAM" id="Phobius"/>
    </source>
</evidence>
<keyword evidence="7" id="KW-1185">Reference proteome</keyword>
<dbReference type="InterPro" id="IPR005178">
    <property type="entry name" value="Ostalpha/TMEM184C"/>
</dbReference>
<feature type="non-terminal residue" evidence="6">
    <location>
        <position position="1"/>
    </location>
</feature>
<dbReference type="PANTHER" id="PTHR23423">
    <property type="entry name" value="ORGANIC SOLUTE TRANSPORTER-RELATED"/>
    <property type="match status" value="1"/>
</dbReference>
<evidence type="ECO:0008006" key="8">
    <source>
        <dbReference type="Google" id="ProtNLM"/>
    </source>
</evidence>
<keyword evidence="3 5" id="KW-1133">Transmembrane helix</keyword>
<evidence type="ECO:0000256" key="4">
    <source>
        <dbReference type="ARBA" id="ARBA00023136"/>
    </source>
</evidence>
<name>A0ABD0KJZ0_9CAEN</name>
<feature type="transmembrane region" description="Helical" evidence="5">
    <location>
        <begin position="74"/>
        <end position="93"/>
    </location>
</feature>
<evidence type="ECO:0000256" key="2">
    <source>
        <dbReference type="ARBA" id="ARBA00022692"/>
    </source>
</evidence>
<dbReference type="EMBL" id="JACVVK020000163">
    <property type="protein sequence ID" value="KAK7487523.1"/>
    <property type="molecule type" value="Genomic_DNA"/>
</dbReference>
<organism evidence="6 7">
    <name type="scientific">Batillaria attramentaria</name>
    <dbReference type="NCBI Taxonomy" id="370345"/>
    <lineage>
        <taxon>Eukaryota</taxon>
        <taxon>Metazoa</taxon>
        <taxon>Spiralia</taxon>
        <taxon>Lophotrochozoa</taxon>
        <taxon>Mollusca</taxon>
        <taxon>Gastropoda</taxon>
        <taxon>Caenogastropoda</taxon>
        <taxon>Sorbeoconcha</taxon>
        <taxon>Cerithioidea</taxon>
        <taxon>Batillariidae</taxon>
        <taxon>Batillaria</taxon>
    </lineage>
</organism>
<reference evidence="6 7" key="1">
    <citation type="journal article" date="2023" name="Sci. Data">
        <title>Genome assembly of the Korean intertidal mud-creeper Batillaria attramentaria.</title>
        <authorList>
            <person name="Patra A.K."/>
            <person name="Ho P.T."/>
            <person name="Jun S."/>
            <person name="Lee S.J."/>
            <person name="Kim Y."/>
            <person name="Won Y.J."/>
        </authorList>
    </citation>
    <scope>NUCLEOTIDE SEQUENCE [LARGE SCALE GENOMIC DNA]</scope>
    <source>
        <strain evidence="6">Wonlab-2016</strain>
    </source>
</reference>
<dbReference type="GO" id="GO:0016020">
    <property type="term" value="C:membrane"/>
    <property type="evidence" value="ECO:0007669"/>
    <property type="project" value="UniProtKB-SubCell"/>
</dbReference>
<feature type="transmembrane region" description="Helical" evidence="5">
    <location>
        <begin position="234"/>
        <end position="255"/>
    </location>
</feature>
<evidence type="ECO:0000313" key="6">
    <source>
        <dbReference type="EMBL" id="KAK7487523.1"/>
    </source>
</evidence>
<feature type="transmembrane region" description="Helical" evidence="5">
    <location>
        <begin position="154"/>
        <end position="177"/>
    </location>
</feature>
<keyword evidence="4 5" id="KW-0472">Membrane</keyword>
<gene>
    <name evidence="6" type="ORF">BaRGS_00021225</name>
</gene>
<accession>A0ABD0KJZ0</accession>
<feature type="transmembrane region" description="Helical" evidence="5">
    <location>
        <begin position="43"/>
        <end position="62"/>
    </location>
</feature>
<dbReference type="SMART" id="SM01417">
    <property type="entry name" value="Solute_trans_a"/>
    <property type="match status" value="1"/>
</dbReference>
<proteinExistence type="predicted"/>
<keyword evidence="2 5" id="KW-0812">Transmembrane</keyword>
<evidence type="ECO:0000313" key="7">
    <source>
        <dbReference type="Proteomes" id="UP001519460"/>
    </source>
</evidence>
<sequence length="333" mass="37550">KVCIIAVTVLTVAVLLLFADKVWFILRHYRSHSQVHLVKHKSLWLVGLYPVVALDSLLAIYVPRARLLCDFVSVVYLALCLYHFTSLIILYFGGESQMLDRIRDTGFNFRTPPCCCCCFCCPTTAFLQPILSFVSVVLWLDGMYSPNVTSPDSVSTYFLVVSSVSTLLAMYGLVVLFRSTRRHLETHNVTPKFFVLQLMLVVLNLQGFVIKFLADRHIPPCSNGVISSVVRGEAIQHMLLIAETFLLALGARVVYRKPLKREMDEEELDSADEKLERTLKDIPTNDKARLIKNIDPIDVRSYHSVNDTTDARESAARIVDLMDNAGRTAYGTP</sequence>
<dbReference type="AlphaFoldDB" id="A0ABD0KJZ0"/>
<protein>
    <recommendedName>
        <fullName evidence="8">Organic solute transporter alpha-like protein</fullName>
    </recommendedName>
</protein>
<dbReference type="Pfam" id="PF03619">
    <property type="entry name" value="Solute_trans_a"/>
    <property type="match status" value="1"/>
</dbReference>
<evidence type="ECO:0000256" key="3">
    <source>
        <dbReference type="ARBA" id="ARBA00022989"/>
    </source>
</evidence>
<evidence type="ECO:0000256" key="1">
    <source>
        <dbReference type="ARBA" id="ARBA00004141"/>
    </source>
</evidence>
<feature type="transmembrane region" description="Helical" evidence="5">
    <location>
        <begin position="193"/>
        <end position="214"/>
    </location>
</feature>
<comment type="subcellular location">
    <subcellularLocation>
        <location evidence="1">Membrane</location>
        <topology evidence="1">Multi-pass membrane protein</topology>
    </subcellularLocation>
</comment>
<dbReference type="Proteomes" id="UP001519460">
    <property type="component" value="Unassembled WGS sequence"/>
</dbReference>
<comment type="caution">
    <text evidence="6">The sequence shown here is derived from an EMBL/GenBank/DDBJ whole genome shotgun (WGS) entry which is preliminary data.</text>
</comment>